<evidence type="ECO:0000256" key="1">
    <source>
        <dbReference type="ARBA" id="ARBA00004651"/>
    </source>
</evidence>
<feature type="transmembrane region" description="Helical" evidence="7">
    <location>
        <begin position="71"/>
        <end position="90"/>
    </location>
</feature>
<dbReference type="GO" id="GO:0005886">
    <property type="term" value="C:plasma membrane"/>
    <property type="evidence" value="ECO:0007669"/>
    <property type="project" value="UniProtKB-SubCell"/>
</dbReference>
<feature type="transmembrane region" description="Helical" evidence="7">
    <location>
        <begin position="38"/>
        <end position="59"/>
    </location>
</feature>
<evidence type="ECO:0000256" key="6">
    <source>
        <dbReference type="ARBA" id="ARBA00023136"/>
    </source>
</evidence>
<evidence type="ECO:0000313" key="9">
    <source>
        <dbReference type="EMBL" id="RYJ42566.1"/>
    </source>
</evidence>
<dbReference type="AlphaFoldDB" id="A0A444WA85"/>
<keyword evidence="5 7" id="KW-1133">Transmembrane helix</keyword>
<feature type="domain" description="YetF C-terminal" evidence="8">
    <location>
        <begin position="119"/>
        <end position="191"/>
    </location>
</feature>
<keyword evidence="10" id="KW-1185">Reference proteome</keyword>
<comment type="similarity">
    <text evidence="2">Belongs to the UPF0702 family.</text>
</comment>
<comment type="caution">
    <text evidence="9">The sequence shown here is derived from an EMBL/GenBank/DDBJ whole genome shotgun (WGS) entry which is preliminary data.</text>
</comment>
<reference evidence="9 10" key="1">
    <citation type="submission" date="2014-12" db="EMBL/GenBank/DDBJ databases">
        <title>Genome sequence of Flavobacterium beibuense RSKm HC5.</title>
        <authorList>
            <person name="Kim J.F."/>
            <person name="Song J.Y."/>
            <person name="Kwak M.-J."/>
            <person name="Lee S.-W."/>
        </authorList>
    </citation>
    <scope>NUCLEOTIDE SEQUENCE [LARGE SCALE GENOMIC DNA]</scope>
    <source>
        <strain evidence="9 10">RSKm HC5</strain>
    </source>
</reference>
<evidence type="ECO:0000259" key="8">
    <source>
        <dbReference type="Pfam" id="PF04239"/>
    </source>
</evidence>
<evidence type="ECO:0000256" key="3">
    <source>
        <dbReference type="ARBA" id="ARBA00022475"/>
    </source>
</evidence>
<protein>
    <submittedName>
        <fullName evidence="9">Inner membrane protein</fullName>
    </submittedName>
</protein>
<dbReference type="PANTHER" id="PTHR34582:SF6">
    <property type="entry name" value="UPF0702 TRANSMEMBRANE PROTEIN YCAP"/>
    <property type="match status" value="1"/>
</dbReference>
<dbReference type="InterPro" id="IPR023090">
    <property type="entry name" value="UPF0702_alpha/beta_dom_sf"/>
</dbReference>
<evidence type="ECO:0000313" key="10">
    <source>
        <dbReference type="Proteomes" id="UP000289775"/>
    </source>
</evidence>
<comment type="subcellular location">
    <subcellularLocation>
        <location evidence="1">Cell membrane</location>
        <topology evidence="1">Multi-pass membrane protein</topology>
    </subcellularLocation>
</comment>
<evidence type="ECO:0000256" key="2">
    <source>
        <dbReference type="ARBA" id="ARBA00006448"/>
    </source>
</evidence>
<dbReference type="EMBL" id="JUIW01000007">
    <property type="protein sequence ID" value="RYJ42566.1"/>
    <property type="molecule type" value="Genomic_DNA"/>
</dbReference>
<feature type="transmembrane region" description="Helical" evidence="7">
    <location>
        <begin position="96"/>
        <end position="117"/>
    </location>
</feature>
<dbReference type="PANTHER" id="PTHR34582">
    <property type="entry name" value="UPF0702 TRANSMEMBRANE PROTEIN YCAP"/>
    <property type="match status" value="1"/>
</dbReference>
<organism evidence="9 10">
    <name type="scientific">Flavobacterium beibuense</name>
    <dbReference type="NCBI Taxonomy" id="657326"/>
    <lineage>
        <taxon>Bacteria</taxon>
        <taxon>Pseudomonadati</taxon>
        <taxon>Bacteroidota</taxon>
        <taxon>Flavobacteriia</taxon>
        <taxon>Flavobacteriales</taxon>
        <taxon>Flavobacteriaceae</taxon>
        <taxon>Flavobacterium</taxon>
    </lineage>
</organism>
<keyword evidence="3" id="KW-1003">Cell membrane</keyword>
<dbReference type="Pfam" id="PF04239">
    <property type="entry name" value="DUF421"/>
    <property type="match status" value="1"/>
</dbReference>
<evidence type="ECO:0000256" key="7">
    <source>
        <dbReference type="SAM" id="Phobius"/>
    </source>
</evidence>
<dbReference type="InterPro" id="IPR007353">
    <property type="entry name" value="DUF421"/>
</dbReference>
<evidence type="ECO:0000256" key="4">
    <source>
        <dbReference type="ARBA" id="ARBA00022692"/>
    </source>
</evidence>
<dbReference type="Proteomes" id="UP000289775">
    <property type="component" value="Unassembled WGS sequence"/>
</dbReference>
<evidence type="ECO:0000256" key="5">
    <source>
        <dbReference type="ARBA" id="ARBA00022989"/>
    </source>
</evidence>
<sequence length="251" mass="28748">MFVNWENISSTFKMVYINAILMKEIFEWKRLLFNDLPVSFLLEVIFRTVVMFIMVLITLKLTGKRGVKQLSVFEVVIIISLGSAAGDPMFYEDVGIIPAITVFACILLMYRIVTVLLGKSKKFEIFMEGKVQCFVEDGQFSIHNFEKEDLAKDEFFAELRLKSIEHLGQVKNAYIETNGAISVYFYEDVDIKYGLPIRPQLFNLKSTNIPKSGIYACTFCANTQELEPTHANCSVCGRNEWVEAINTKRVQ</sequence>
<keyword evidence="6 7" id="KW-0472">Membrane</keyword>
<gene>
    <name evidence="9" type="ORF">NU09_2352</name>
</gene>
<name>A0A444WA85_9FLAO</name>
<dbReference type="Gene3D" id="3.30.240.20">
    <property type="entry name" value="bsu07140 like domains"/>
    <property type="match status" value="1"/>
</dbReference>
<keyword evidence="4 7" id="KW-0812">Transmembrane</keyword>
<proteinExistence type="inferred from homology"/>
<accession>A0A444WA85</accession>